<comment type="caution">
    <text evidence="1">The sequence shown here is derived from an EMBL/GenBank/DDBJ whole genome shotgun (WGS) entry which is preliminary data.</text>
</comment>
<sequence length="143" mass="16606">MSAALVRKSLALVDPSFNAKARKKNGGVDFLPNDKKFAKNIQKKRNKRKTTDLPSKTKKLTVKDLQHTLKSKNEILQRNLKKLELIKKICTIDLSTEVTSQLFERAVTRRPVNLKSKKPQKKEEKTVFTEEDFKRFESEYLES</sequence>
<proteinExistence type="predicted"/>
<reference evidence="1" key="1">
    <citation type="submission" date="2022-04" db="EMBL/GenBank/DDBJ databases">
        <title>Chromosome-scale genome assembly of Holotrichia oblita Faldermann.</title>
        <authorList>
            <person name="Rongchong L."/>
        </authorList>
    </citation>
    <scope>NUCLEOTIDE SEQUENCE</scope>
    <source>
        <strain evidence="1">81SQS9</strain>
    </source>
</reference>
<keyword evidence="2" id="KW-1185">Reference proteome</keyword>
<protein>
    <submittedName>
        <fullName evidence="1">Active regulator of sirt1</fullName>
    </submittedName>
</protein>
<evidence type="ECO:0000313" key="2">
    <source>
        <dbReference type="Proteomes" id="UP001056778"/>
    </source>
</evidence>
<dbReference type="Proteomes" id="UP001056778">
    <property type="component" value="Chromosome 1"/>
</dbReference>
<gene>
    <name evidence="1" type="ORF">MML48_1g19221</name>
</gene>
<accession>A0ACB9TZG9</accession>
<dbReference type="EMBL" id="CM043015">
    <property type="protein sequence ID" value="KAI4472199.1"/>
    <property type="molecule type" value="Genomic_DNA"/>
</dbReference>
<name>A0ACB9TZG9_HOLOL</name>
<evidence type="ECO:0000313" key="1">
    <source>
        <dbReference type="EMBL" id="KAI4472199.1"/>
    </source>
</evidence>
<organism evidence="1 2">
    <name type="scientific">Holotrichia oblita</name>
    <name type="common">Chafer beetle</name>
    <dbReference type="NCBI Taxonomy" id="644536"/>
    <lineage>
        <taxon>Eukaryota</taxon>
        <taxon>Metazoa</taxon>
        <taxon>Ecdysozoa</taxon>
        <taxon>Arthropoda</taxon>
        <taxon>Hexapoda</taxon>
        <taxon>Insecta</taxon>
        <taxon>Pterygota</taxon>
        <taxon>Neoptera</taxon>
        <taxon>Endopterygota</taxon>
        <taxon>Coleoptera</taxon>
        <taxon>Polyphaga</taxon>
        <taxon>Scarabaeiformia</taxon>
        <taxon>Scarabaeidae</taxon>
        <taxon>Melolonthinae</taxon>
        <taxon>Holotrichia</taxon>
    </lineage>
</organism>